<dbReference type="GO" id="GO:0005509">
    <property type="term" value="F:calcium ion binding"/>
    <property type="evidence" value="ECO:0007669"/>
    <property type="project" value="InterPro"/>
</dbReference>
<gene>
    <name evidence="4" type="ORF">GV832_05815</name>
</gene>
<evidence type="ECO:0000256" key="1">
    <source>
        <dbReference type="SAM" id="MobiDB-lite"/>
    </source>
</evidence>
<feature type="chain" id="PRO_5042106681" evidence="2">
    <location>
        <begin position="21"/>
        <end position="77"/>
    </location>
</feature>
<evidence type="ECO:0000313" key="5">
    <source>
        <dbReference type="Proteomes" id="UP001193501"/>
    </source>
</evidence>
<proteinExistence type="predicted"/>
<evidence type="ECO:0000256" key="2">
    <source>
        <dbReference type="SAM" id="SignalP"/>
    </source>
</evidence>
<dbReference type="PROSITE" id="PS00018">
    <property type="entry name" value="EF_HAND_1"/>
    <property type="match status" value="1"/>
</dbReference>
<dbReference type="AlphaFoldDB" id="A0AAE4YCF8"/>
<keyword evidence="5" id="KW-1185">Reference proteome</keyword>
<feature type="region of interest" description="Disordered" evidence="1">
    <location>
        <begin position="53"/>
        <end position="77"/>
    </location>
</feature>
<name>A0AAE4YCF8_9RHOB</name>
<dbReference type="InterPro" id="IPR002048">
    <property type="entry name" value="EF_hand_dom"/>
</dbReference>
<evidence type="ECO:0000313" key="4">
    <source>
        <dbReference type="EMBL" id="NBZ87090.1"/>
    </source>
</evidence>
<dbReference type="InterPro" id="IPR018247">
    <property type="entry name" value="EF_Hand_1_Ca_BS"/>
</dbReference>
<protein>
    <submittedName>
        <fullName evidence="4">EF-hand domain-containing protein</fullName>
    </submittedName>
</protein>
<organism evidence="4 5">
    <name type="scientific">Stagnihabitans tardus</name>
    <dbReference type="NCBI Taxonomy" id="2699202"/>
    <lineage>
        <taxon>Bacteria</taxon>
        <taxon>Pseudomonadati</taxon>
        <taxon>Pseudomonadota</taxon>
        <taxon>Alphaproteobacteria</taxon>
        <taxon>Rhodobacterales</taxon>
        <taxon>Paracoccaceae</taxon>
        <taxon>Stagnihabitans</taxon>
    </lineage>
</organism>
<dbReference type="RefSeq" id="WP_168773893.1">
    <property type="nucleotide sequence ID" value="NZ_JAABNR010000004.1"/>
</dbReference>
<comment type="caution">
    <text evidence="4">The sequence shown here is derived from an EMBL/GenBank/DDBJ whole genome shotgun (WGS) entry which is preliminary data.</text>
</comment>
<dbReference type="EMBL" id="JAABNR010000004">
    <property type="protein sequence ID" value="NBZ87090.1"/>
    <property type="molecule type" value="Genomic_DNA"/>
</dbReference>
<sequence length="77" mass="7823">MKHTVLAAALVALTSVASLAATEIKDADGNGTFSMEELKAAFPDLTEEAFKGADTNADGQISADELKAAQEAGTIPA</sequence>
<dbReference type="InterPro" id="IPR011992">
    <property type="entry name" value="EF-hand-dom_pair"/>
</dbReference>
<dbReference type="PROSITE" id="PS50222">
    <property type="entry name" value="EF_HAND_2"/>
    <property type="match status" value="1"/>
</dbReference>
<dbReference type="SUPFAM" id="SSF47473">
    <property type="entry name" value="EF-hand"/>
    <property type="match status" value="1"/>
</dbReference>
<dbReference type="Proteomes" id="UP001193501">
    <property type="component" value="Unassembled WGS sequence"/>
</dbReference>
<feature type="signal peptide" evidence="2">
    <location>
        <begin position="1"/>
        <end position="20"/>
    </location>
</feature>
<dbReference type="Gene3D" id="1.10.238.10">
    <property type="entry name" value="EF-hand"/>
    <property type="match status" value="1"/>
</dbReference>
<accession>A0AAE4YCF8</accession>
<dbReference type="Pfam" id="PF13202">
    <property type="entry name" value="EF-hand_5"/>
    <property type="match status" value="1"/>
</dbReference>
<reference evidence="4" key="1">
    <citation type="submission" date="2020-01" db="EMBL/GenBank/DDBJ databases">
        <authorList>
            <person name="Chen W.-M."/>
        </authorList>
    </citation>
    <scope>NUCLEOTIDE SEQUENCE</scope>
    <source>
        <strain evidence="4">CYK-10</strain>
    </source>
</reference>
<keyword evidence="2" id="KW-0732">Signal</keyword>
<feature type="domain" description="EF-hand" evidence="3">
    <location>
        <begin position="41"/>
        <end position="76"/>
    </location>
</feature>
<evidence type="ECO:0000259" key="3">
    <source>
        <dbReference type="PROSITE" id="PS50222"/>
    </source>
</evidence>
<dbReference type="CDD" id="cd00051">
    <property type="entry name" value="EFh"/>
    <property type="match status" value="1"/>
</dbReference>